<evidence type="ECO:0000313" key="4">
    <source>
        <dbReference type="EMBL" id="RVW04672.1"/>
    </source>
</evidence>
<keyword evidence="5" id="KW-1185">Reference proteome</keyword>
<sequence>MIRGFLRGAVGDSGTDIARKRTAVHLYSPWATIPHVNSPLPQLPLVDAEIPERCDAARNRKLLLDAAADLVSELGADAVTMEAVAARAGVGKGTVFRRFGNRAGLMNALLDRTERALQQAFMFGPPPLGPDADAIVRLVAFGRARLDMVTVQGEVLRAAEDSRESRFSSPARAVSLRHLEKLLTDAGVDGDIELLASALLASLEASLVLHQMRVLGMSLARIADGWEDLVRRIARGASGY</sequence>
<feature type="DNA-binding region" description="H-T-H motif" evidence="2">
    <location>
        <begin position="80"/>
        <end position="99"/>
    </location>
</feature>
<dbReference type="PROSITE" id="PS50977">
    <property type="entry name" value="HTH_TETR_2"/>
    <property type="match status" value="1"/>
</dbReference>
<dbReference type="OrthoDB" id="4542210at2"/>
<dbReference type="PANTHER" id="PTHR30055">
    <property type="entry name" value="HTH-TYPE TRANSCRIPTIONAL REGULATOR RUTR"/>
    <property type="match status" value="1"/>
</dbReference>
<dbReference type="SUPFAM" id="SSF46689">
    <property type="entry name" value="Homeodomain-like"/>
    <property type="match status" value="1"/>
</dbReference>
<name>A0A3S3ZNF4_9NOCA</name>
<evidence type="ECO:0000256" key="2">
    <source>
        <dbReference type="PROSITE-ProRule" id="PRU00335"/>
    </source>
</evidence>
<feature type="domain" description="HTH tetR-type" evidence="3">
    <location>
        <begin position="57"/>
        <end position="117"/>
    </location>
</feature>
<accession>A0A3S3ZNF4</accession>
<keyword evidence="1 2" id="KW-0238">DNA-binding</keyword>
<dbReference type="AlphaFoldDB" id="A0A3S3ZNF4"/>
<comment type="caution">
    <text evidence="4">The sequence shown here is derived from an EMBL/GenBank/DDBJ whole genome shotgun (WGS) entry which is preliminary data.</text>
</comment>
<dbReference type="InterPro" id="IPR050109">
    <property type="entry name" value="HTH-type_TetR-like_transc_reg"/>
</dbReference>
<dbReference type="Proteomes" id="UP000284333">
    <property type="component" value="Unassembled WGS sequence"/>
</dbReference>
<dbReference type="InterPro" id="IPR009057">
    <property type="entry name" value="Homeodomain-like_sf"/>
</dbReference>
<dbReference type="InterPro" id="IPR001647">
    <property type="entry name" value="HTH_TetR"/>
</dbReference>
<dbReference type="PANTHER" id="PTHR30055:SF209">
    <property type="entry name" value="POSSIBLE TRANSCRIPTIONAL REGULATORY PROTEIN (PROBABLY TETR-FAMILY)"/>
    <property type="match status" value="1"/>
</dbReference>
<dbReference type="EMBL" id="RKLN01000002">
    <property type="protein sequence ID" value="RVW04672.1"/>
    <property type="molecule type" value="Genomic_DNA"/>
</dbReference>
<dbReference type="Gene3D" id="1.10.357.10">
    <property type="entry name" value="Tetracycline Repressor, domain 2"/>
    <property type="match status" value="1"/>
</dbReference>
<dbReference type="Pfam" id="PF00440">
    <property type="entry name" value="TetR_N"/>
    <property type="match status" value="1"/>
</dbReference>
<dbReference type="GO" id="GO:0003700">
    <property type="term" value="F:DNA-binding transcription factor activity"/>
    <property type="evidence" value="ECO:0007669"/>
    <property type="project" value="TreeGrafter"/>
</dbReference>
<organism evidence="4 5">
    <name type="scientific">Rhodococcus spongiicola</name>
    <dbReference type="NCBI Taxonomy" id="2487352"/>
    <lineage>
        <taxon>Bacteria</taxon>
        <taxon>Bacillati</taxon>
        <taxon>Actinomycetota</taxon>
        <taxon>Actinomycetes</taxon>
        <taxon>Mycobacteriales</taxon>
        <taxon>Nocardiaceae</taxon>
        <taxon>Rhodococcus</taxon>
    </lineage>
</organism>
<protein>
    <submittedName>
        <fullName evidence="4">TetR/AcrR family transcriptional regulator</fullName>
    </submittedName>
</protein>
<evidence type="ECO:0000259" key="3">
    <source>
        <dbReference type="PROSITE" id="PS50977"/>
    </source>
</evidence>
<evidence type="ECO:0000256" key="1">
    <source>
        <dbReference type="ARBA" id="ARBA00023125"/>
    </source>
</evidence>
<reference evidence="4 5" key="1">
    <citation type="submission" date="2018-11" db="EMBL/GenBank/DDBJ databases">
        <title>Rhodococcus spongicola sp. nov. and Rhodococcus xishaensis sp. nov. from marine sponges.</title>
        <authorList>
            <person name="Li L."/>
            <person name="Lin H.W."/>
        </authorList>
    </citation>
    <scope>NUCLEOTIDE SEQUENCE [LARGE SCALE GENOMIC DNA]</scope>
    <source>
        <strain evidence="4 5">LHW50502</strain>
    </source>
</reference>
<evidence type="ECO:0000313" key="5">
    <source>
        <dbReference type="Proteomes" id="UP000284333"/>
    </source>
</evidence>
<dbReference type="GO" id="GO:0000976">
    <property type="term" value="F:transcription cis-regulatory region binding"/>
    <property type="evidence" value="ECO:0007669"/>
    <property type="project" value="TreeGrafter"/>
</dbReference>
<dbReference type="PRINTS" id="PR00455">
    <property type="entry name" value="HTHTETR"/>
</dbReference>
<gene>
    <name evidence="4" type="ORF">EF834_06485</name>
</gene>
<proteinExistence type="predicted"/>